<sequence>MRSSLPFDSGRQWLAARPQVRFGLLALGFYALWVLGYEHGLEPAGHLDDALSANLALVAAGLLRLVGVAAGTDPAGPTTVTMLGQAAVYVGNPCNGLVLYALFAGFVLAYPGSGRRRRWFIPLGLAVIYGINVLRIAALALNHTYWYHTVEFNHHYTFTFVAYGAILVLWHQWVRLHPNPAAVAHG</sequence>
<gene>
    <name evidence="9" type="ORF">SAMN04488069_111154</name>
</gene>
<evidence type="ECO:0000256" key="8">
    <source>
        <dbReference type="SAM" id="Phobius"/>
    </source>
</evidence>
<dbReference type="InterPro" id="IPR019127">
    <property type="entry name" value="Exosortase"/>
</dbReference>
<feature type="transmembrane region" description="Helical" evidence="8">
    <location>
        <begin position="90"/>
        <end position="110"/>
    </location>
</feature>
<name>A0A1H3LVS3_9BACT</name>
<dbReference type="GO" id="GO:0008233">
    <property type="term" value="F:peptidase activity"/>
    <property type="evidence" value="ECO:0007669"/>
    <property type="project" value="UniProtKB-KW"/>
</dbReference>
<evidence type="ECO:0000256" key="6">
    <source>
        <dbReference type="ARBA" id="ARBA00022989"/>
    </source>
</evidence>
<evidence type="ECO:0000256" key="7">
    <source>
        <dbReference type="ARBA" id="ARBA00023136"/>
    </source>
</evidence>
<proteinExistence type="predicted"/>
<keyword evidence="6 8" id="KW-1133">Transmembrane helix</keyword>
<organism evidence="9 10">
    <name type="scientific">Hymenobacter psychrophilus</name>
    <dbReference type="NCBI Taxonomy" id="651662"/>
    <lineage>
        <taxon>Bacteria</taxon>
        <taxon>Pseudomonadati</taxon>
        <taxon>Bacteroidota</taxon>
        <taxon>Cytophagia</taxon>
        <taxon>Cytophagales</taxon>
        <taxon>Hymenobacteraceae</taxon>
        <taxon>Hymenobacter</taxon>
    </lineage>
</organism>
<dbReference type="GO" id="GO:0006508">
    <property type="term" value="P:proteolysis"/>
    <property type="evidence" value="ECO:0007669"/>
    <property type="project" value="UniProtKB-KW"/>
</dbReference>
<keyword evidence="10" id="KW-1185">Reference proteome</keyword>
<evidence type="ECO:0000256" key="5">
    <source>
        <dbReference type="ARBA" id="ARBA00022801"/>
    </source>
</evidence>
<dbReference type="NCBIfam" id="TIGR04178">
    <property type="entry name" value="exo_archaeo"/>
    <property type="match status" value="1"/>
</dbReference>
<accession>A0A1H3LVS3</accession>
<dbReference type="AlphaFoldDB" id="A0A1H3LVS3"/>
<dbReference type="RefSeq" id="WP_245711939.1">
    <property type="nucleotide sequence ID" value="NZ_FNOV01000011.1"/>
</dbReference>
<keyword evidence="3" id="KW-0645">Protease</keyword>
<evidence type="ECO:0000256" key="3">
    <source>
        <dbReference type="ARBA" id="ARBA00022670"/>
    </source>
</evidence>
<dbReference type="NCBIfam" id="NF046081">
    <property type="entry name" value="exosort_XrtX"/>
    <property type="match status" value="1"/>
</dbReference>
<comment type="subcellular location">
    <subcellularLocation>
        <location evidence="1">Cell membrane</location>
        <topology evidence="1">Multi-pass membrane protein</topology>
    </subcellularLocation>
</comment>
<evidence type="ECO:0000256" key="1">
    <source>
        <dbReference type="ARBA" id="ARBA00004651"/>
    </source>
</evidence>
<keyword evidence="2" id="KW-1003">Cell membrane</keyword>
<dbReference type="InterPro" id="IPR026392">
    <property type="entry name" value="Exo/Archaeosortase_dom"/>
</dbReference>
<feature type="transmembrane region" description="Helical" evidence="8">
    <location>
        <begin position="50"/>
        <end position="70"/>
    </location>
</feature>
<feature type="transmembrane region" description="Helical" evidence="8">
    <location>
        <begin position="119"/>
        <end position="141"/>
    </location>
</feature>
<dbReference type="GO" id="GO:0005886">
    <property type="term" value="C:plasma membrane"/>
    <property type="evidence" value="ECO:0007669"/>
    <property type="project" value="UniProtKB-SubCell"/>
</dbReference>
<keyword evidence="4 8" id="KW-0812">Transmembrane</keyword>
<evidence type="ECO:0000313" key="9">
    <source>
        <dbReference type="EMBL" id="SDY68433.1"/>
    </source>
</evidence>
<dbReference type="Proteomes" id="UP000199249">
    <property type="component" value="Unassembled WGS sequence"/>
</dbReference>
<feature type="transmembrane region" description="Helical" evidence="8">
    <location>
        <begin position="153"/>
        <end position="170"/>
    </location>
</feature>
<dbReference type="Pfam" id="PF09721">
    <property type="entry name" value="Exosortase_EpsH"/>
    <property type="match status" value="1"/>
</dbReference>
<feature type="transmembrane region" description="Helical" evidence="8">
    <location>
        <begin position="20"/>
        <end position="38"/>
    </location>
</feature>
<protein>
    <submittedName>
        <fullName evidence="9">Exosortase/archaeosortase family protein</fullName>
    </submittedName>
</protein>
<evidence type="ECO:0000313" key="10">
    <source>
        <dbReference type="Proteomes" id="UP000199249"/>
    </source>
</evidence>
<evidence type="ECO:0000256" key="2">
    <source>
        <dbReference type="ARBA" id="ARBA00022475"/>
    </source>
</evidence>
<dbReference type="EMBL" id="FNOV01000011">
    <property type="protein sequence ID" value="SDY68433.1"/>
    <property type="molecule type" value="Genomic_DNA"/>
</dbReference>
<keyword evidence="7 8" id="KW-0472">Membrane</keyword>
<keyword evidence="5" id="KW-0378">Hydrolase</keyword>
<dbReference type="STRING" id="651662.SAMN04488069_111154"/>
<evidence type="ECO:0000256" key="4">
    <source>
        <dbReference type="ARBA" id="ARBA00022692"/>
    </source>
</evidence>
<reference evidence="10" key="1">
    <citation type="submission" date="2016-10" db="EMBL/GenBank/DDBJ databases">
        <authorList>
            <person name="Varghese N."/>
            <person name="Submissions S."/>
        </authorList>
    </citation>
    <scope>NUCLEOTIDE SEQUENCE [LARGE SCALE GENOMIC DNA]</scope>
    <source>
        <strain evidence="10">CGMCC 1.8975</strain>
    </source>
</reference>